<organism evidence="3">
    <name type="scientific">Lepeophtheirus salmonis</name>
    <name type="common">Salmon louse</name>
    <name type="synonym">Caligus salmonis</name>
    <dbReference type="NCBI Taxonomy" id="72036"/>
    <lineage>
        <taxon>Eukaryota</taxon>
        <taxon>Metazoa</taxon>
        <taxon>Ecdysozoa</taxon>
        <taxon>Arthropoda</taxon>
        <taxon>Crustacea</taxon>
        <taxon>Multicrustacea</taxon>
        <taxon>Hexanauplia</taxon>
        <taxon>Copepoda</taxon>
        <taxon>Siphonostomatoida</taxon>
        <taxon>Caligidae</taxon>
        <taxon>Lepeophtheirus</taxon>
    </lineage>
</organism>
<feature type="transmembrane region" description="Helical" evidence="2">
    <location>
        <begin position="229"/>
        <end position="255"/>
    </location>
</feature>
<feature type="compositionally biased region" description="Polar residues" evidence="1">
    <location>
        <begin position="320"/>
        <end position="331"/>
    </location>
</feature>
<keyword evidence="2" id="KW-0472">Membrane</keyword>
<dbReference type="PANTHER" id="PTHR36694:SF4">
    <property type="entry name" value="LD42595P"/>
    <property type="match status" value="1"/>
</dbReference>
<dbReference type="GO" id="GO:0035159">
    <property type="term" value="P:regulation of tube length, open tracheal system"/>
    <property type="evidence" value="ECO:0007669"/>
    <property type="project" value="TreeGrafter"/>
</dbReference>
<feature type="transmembrane region" description="Helical" evidence="2">
    <location>
        <begin position="108"/>
        <end position="125"/>
    </location>
</feature>
<dbReference type="AlphaFoldDB" id="A0A0K2T8Z9"/>
<dbReference type="PANTHER" id="PTHR36694">
    <property type="entry name" value="PASIFLORA 1, ISOFORM A-RELATED"/>
    <property type="match status" value="1"/>
</dbReference>
<feature type="region of interest" description="Disordered" evidence="1">
    <location>
        <begin position="281"/>
        <end position="331"/>
    </location>
</feature>
<sequence length="331" mass="37923">MIISYIIDSNSYLSTTNLEIIFCIYYLHIRLFNNNISSTPFIKIIMSTLGRKTGSISGSHFSVASHTSTLRSTRHGGSRSARASHYEALPWYKKPLLKNALYTNLQRGAWHVGFYSLILSVWTIFTSSFDVYCLEEAKPGTSHTGYYIISFEFVYVGNPHVRNLLITVSIFSLFGGIALCVTSILLLNGLRREYEVSFKPYLYIMGSFTLWKIFAWLFCTVVNDMIFAYHIVMFFAWLTFNVLNIISWMIIYSLYLELSDITKLQDLAKLKMDTMSSLPASRTQSLLSRPISPYNSNQPTPLDMRTQQYNSRSPSHRTDTLTSTSKPTDIY</sequence>
<dbReference type="GO" id="GO:0019991">
    <property type="term" value="P:septate junction assembly"/>
    <property type="evidence" value="ECO:0007669"/>
    <property type="project" value="TreeGrafter"/>
</dbReference>
<evidence type="ECO:0000313" key="3">
    <source>
        <dbReference type="EMBL" id="CDW22275.1"/>
    </source>
</evidence>
<keyword evidence="2" id="KW-0812">Transmembrane</keyword>
<evidence type="ECO:0000256" key="1">
    <source>
        <dbReference type="SAM" id="MobiDB-lite"/>
    </source>
</evidence>
<feature type="transmembrane region" description="Helical" evidence="2">
    <location>
        <begin position="201"/>
        <end position="223"/>
    </location>
</feature>
<dbReference type="OrthoDB" id="6351228at2759"/>
<keyword evidence="2" id="KW-1133">Transmembrane helix</keyword>
<dbReference type="GO" id="GO:0060857">
    <property type="term" value="P:establishment of glial blood-brain barrier"/>
    <property type="evidence" value="ECO:0007669"/>
    <property type="project" value="TreeGrafter"/>
</dbReference>
<dbReference type="EMBL" id="HACA01004914">
    <property type="protein sequence ID" value="CDW22275.1"/>
    <property type="molecule type" value="Transcribed_RNA"/>
</dbReference>
<proteinExistence type="predicted"/>
<protein>
    <submittedName>
        <fullName evidence="3">Uncharacterized protein</fullName>
    </submittedName>
</protein>
<feature type="transmembrane region" description="Helical" evidence="2">
    <location>
        <begin position="164"/>
        <end position="189"/>
    </location>
</feature>
<reference evidence="3" key="1">
    <citation type="submission" date="2014-05" db="EMBL/GenBank/DDBJ databases">
        <authorList>
            <person name="Chronopoulou M."/>
        </authorList>
    </citation>
    <scope>NUCLEOTIDE SEQUENCE</scope>
    <source>
        <tissue evidence="3">Whole organism</tissue>
    </source>
</reference>
<dbReference type="GO" id="GO:0005886">
    <property type="term" value="C:plasma membrane"/>
    <property type="evidence" value="ECO:0007669"/>
    <property type="project" value="TreeGrafter"/>
</dbReference>
<feature type="compositionally biased region" description="Polar residues" evidence="1">
    <location>
        <begin position="281"/>
        <end position="313"/>
    </location>
</feature>
<name>A0A0K2T8Z9_LEPSM</name>
<accession>A0A0K2T8Z9</accession>
<evidence type="ECO:0000256" key="2">
    <source>
        <dbReference type="SAM" id="Phobius"/>
    </source>
</evidence>